<organism evidence="2 3">
    <name type="scientific">Austropuccinia psidii MF-1</name>
    <dbReference type="NCBI Taxonomy" id="1389203"/>
    <lineage>
        <taxon>Eukaryota</taxon>
        <taxon>Fungi</taxon>
        <taxon>Dikarya</taxon>
        <taxon>Basidiomycota</taxon>
        <taxon>Pucciniomycotina</taxon>
        <taxon>Pucciniomycetes</taxon>
        <taxon>Pucciniales</taxon>
        <taxon>Sphaerophragmiaceae</taxon>
        <taxon>Austropuccinia</taxon>
    </lineage>
</organism>
<name>A0A9Q3C143_9BASI</name>
<dbReference type="Pfam" id="PF22936">
    <property type="entry name" value="Pol_BBD"/>
    <property type="match status" value="1"/>
</dbReference>
<evidence type="ECO:0000313" key="2">
    <source>
        <dbReference type="EMBL" id="MBW0474658.1"/>
    </source>
</evidence>
<keyword evidence="3" id="KW-1185">Reference proteome</keyword>
<comment type="caution">
    <text evidence="2">The sequence shown here is derived from an EMBL/GenBank/DDBJ whole genome shotgun (WGS) entry which is preliminary data.</text>
</comment>
<dbReference type="InterPro" id="IPR054722">
    <property type="entry name" value="PolX-like_BBD"/>
</dbReference>
<dbReference type="AlphaFoldDB" id="A0A9Q3C143"/>
<dbReference type="Proteomes" id="UP000765509">
    <property type="component" value="Unassembled WGS sequence"/>
</dbReference>
<proteinExistence type="predicted"/>
<evidence type="ECO:0000259" key="1">
    <source>
        <dbReference type="Pfam" id="PF22936"/>
    </source>
</evidence>
<sequence length="391" mass="44056">MTDKITDSKDLTNIPILDGTSFSQWNIQMKIHLRAKDLLDVCKKSLPGDATIPATNKWTKASHDAINIITTRISELESLTLNDELIERPNLVLTCLQDYVHLTKTKDPSSTNFPSALVSTSNESFKIIDYCTNVKNNPKSTTHKKEECWAENPQLRPNQKDNKQKKFQLTAYFLTAKALITSSSNTQSGPSQVILDCGATHHIFDSKTFFISLRNSSPFSVTTGDSKNSLRAYGISTIELYCKDQPLILTDCLFVAKLSCNLVSLLTLFEKRVIINRVEERFNLESKDRILLEGKVINKLMHIDHTLPIYLLTINHQSLWHKRLGNPSSQVLKMMGSPLESSICSTCEINKAQISSHSIRSLMLPSNHWTVSISTWLDLLSLLWCLVSITS</sequence>
<evidence type="ECO:0000313" key="3">
    <source>
        <dbReference type="Proteomes" id="UP000765509"/>
    </source>
</evidence>
<dbReference type="OrthoDB" id="3251181at2759"/>
<accession>A0A9Q3C143</accession>
<reference evidence="2" key="1">
    <citation type="submission" date="2021-03" db="EMBL/GenBank/DDBJ databases">
        <title>Draft genome sequence of rust myrtle Austropuccinia psidii MF-1, a brazilian biotype.</title>
        <authorList>
            <person name="Quecine M.C."/>
            <person name="Pachon D.M.R."/>
            <person name="Bonatelli M.L."/>
            <person name="Correr F.H."/>
            <person name="Franceschini L.M."/>
            <person name="Leite T.F."/>
            <person name="Margarido G.R.A."/>
            <person name="Almeida C.A."/>
            <person name="Ferrarezi J.A."/>
            <person name="Labate C.A."/>
        </authorList>
    </citation>
    <scope>NUCLEOTIDE SEQUENCE</scope>
    <source>
        <strain evidence="2">MF-1</strain>
    </source>
</reference>
<feature type="domain" description="Retrovirus-related Pol polyprotein from transposon TNT 1-94-like beta-barrel" evidence="1">
    <location>
        <begin position="194"/>
        <end position="271"/>
    </location>
</feature>
<gene>
    <name evidence="2" type="ORF">O181_014373</name>
</gene>
<dbReference type="EMBL" id="AVOT02003818">
    <property type="protein sequence ID" value="MBW0474658.1"/>
    <property type="molecule type" value="Genomic_DNA"/>
</dbReference>
<protein>
    <recommendedName>
        <fullName evidence="1">Retrovirus-related Pol polyprotein from transposon TNT 1-94-like beta-barrel domain-containing protein</fullName>
    </recommendedName>
</protein>